<evidence type="ECO:0000259" key="6">
    <source>
        <dbReference type="PROSITE" id="PS51007"/>
    </source>
</evidence>
<dbReference type="InterPro" id="IPR008977">
    <property type="entry name" value="PHM/PNGase_F_dom_sf"/>
</dbReference>
<keyword evidence="2 4" id="KW-0408">Iron</keyword>
<feature type="chain" id="PRO_5026889116" evidence="5">
    <location>
        <begin position="22"/>
        <end position="464"/>
    </location>
</feature>
<dbReference type="Gene3D" id="2.60.120.230">
    <property type="match status" value="1"/>
</dbReference>
<dbReference type="AlphaFoldDB" id="A0A6M4IP65"/>
<dbReference type="Proteomes" id="UP000500938">
    <property type="component" value="Chromosome"/>
</dbReference>
<dbReference type="GO" id="GO:0020037">
    <property type="term" value="F:heme binding"/>
    <property type="evidence" value="ECO:0007669"/>
    <property type="project" value="InterPro"/>
</dbReference>
<dbReference type="GO" id="GO:0016715">
    <property type="term" value="F:oxidoreductase activity, acting on paired donors, with incorporation or reduction of molecular oxygen, reduced ascorbate as one donor, and incorporation of one atom of oxygen"/>
    <property type="evidence" value="ECO:0007669"/>
    <property type="project" value="InterPro"/>
</dbReference>
<reference evidence="7 8" key="1">
    <citation type="submission" date="2020-05" db="EMBL/GenBank/DDBJ databases">
        <title>Complete genome sequence of Gemmatimonas greenlandica TET16.</title>
        <authorList>
            <person name="Zeng Y."/>
        </authorList>
    </citation>
    <scope>NUCLEOTIDE SEQUENCE [LARGE SCALE GENOMIC DNA]</scope>
    <source>
        <strain evidence="7 8">TET16</strain>
    </source>
</reference>
<organism evidence="7 8">
    <name type="scientific">Gemmatimonas groenlandica</name>
    <dbReference type="NCBI Taxonomy" id="2732249"/>
    <lineage>
        <taxon>Bacteria</taxon>
        <taxon>Pseudomonadati</taxon>
        <taxon>Gemmatimonadota</taxon>
        <taxon>Gemmatimonadia</taxon>
        <taxon>Gemmatimonadales</taxon>
        <taxon>Gemmatimonadaceae</taxon>
        <taxon>Gemmatimonas</taxon>
    </lineage>
</organism>
<keyword evidence="4" id="KW-0349">Heme</keyword>
<keyword evidence="1 4" id="KW-0479">Metal-binding</keyword>
<feature type="signal peptide" evidence="5">
    <location>
        <begin position="1"/>
        <end position="21"/>
    </location>
</feature>
<dbReference type="InterPro" id="IPR009056">
    <property type="entry name" value="Cyt_c-like_dom"/>
</dbReference>
<sequence>MNARMTTLGLLTFALPSGTLAAQNPFALRTVPVAAPTTPATKSTTARAVTFTKDVAPILQQKCQSCHQPGSIAPMSLLTYEDAKKYSRRIRAKVSARLMPPWHIDRTIGVQQFKNDGGLSDAQLATIVDWVDTGTPMGDPKDMPPAITFPDPNRWQLAEQLGVQPDLVIRSKPYTLAPKTQDKWFRPVVETGLTEPRWVRAIEVKPVRANDRKIVHHVLAYLLQPEQGVTGLASSAHDHQMNAGLFMEWAVGKTGQIFPEDAGKLMLPGSQIRWEVHMHAIGEEIKDSQVEMAVYFYPKGFVPPHRTVLRMFDLSRDRDLDIPPNEKTVTQNFYVMPAPGRLENFQPHMHMRGKAMSLEAVFPDGRREVISAVNNFQWNWHINYVYATEAAPLLPKGTTLVFTAWHDNTAANENNPDPSQWVGWGDRTVDEMAHNWIDVTYLEQAEFDTLVAARKAKALKKPVP</sequence>
<dbReference type="SUPFAM" id="SSF49742">
    <property type="entry name" value="PHM/PNGase F"/>
    <property type="match status" value="2"/>
</dbReference>
<evidence type="ECO:0000313" key="7">
    <source>
        <dbReference type="EMBL" id="QJR35815.1"/>
    </source>
</evidence>
<protein>
    <submittedName>
        <fullName evidence="7">Cytochrome c</fullName>
    </submittedName>
</protein>
<gene>
    <name evidence="7" type="ORF">HKW67_09985</name>
</gene>
<evidence type="ECO:0000256" key="3">
    <source>
        <dbReference type="ARBA" id="ARBA00023157"/>
    </source>
</evidence>
<dbReference type="RefSeq" id="WP_171225245.1">
    <property type="nucleotide sequence ID" value="NZ_CP053085.1"/>
</dbReference>
<keyword evidence="3" id="KW-1015">Disulfide bond</keyword>
<evidence type="ECO:0000256" key="1">
    <source>
        <dbReference type="ARBA" id="ARBA00022723"/>
    </source>
</evidence>
<accession>A0A6M4IP65</accession>
<dbReference type="EMBL" id="CP053085">
    <property type="protein sequence ID" value="QJR35815.1"/>
    <property type="molecule type" value="Genomic_DNA"/>
</dbReference>
<evidence type="ECO:0000256" key="4">
    <source>
        <dbReference type="PROSITE-ProRule" id="PRU00433"/>
    </source>
</evidence>
<dbReference type="GO" id="GO:0009055">
    <property type="term" value="F:electron transfer activity"/>
    <property type="evidence" value="ECO:0007669"/>
    <property type="project" value="InterPro"/>
</dbReference>
<dbReference type="GO" id="GO:0005507">
    <property type="term" value="F:copper ion binding"/>
    <property type="evidence" value="ECO:0007669"/>
    <property type="project" value="InterPro"/>
</dbReference>
<dbReference type="PROSITE" id="PS51007">
    <property type="entry name" value="CYTC"/>
    <property type="match status" value="1"/>
</dbReference>
<keyword evidence="8" id="KW-1185">Reference proteome</keyword>
<proteinExistence type="predicted"/>
<dbReference type="InterPro" id="IPR036939">
    <property type="entry name" value="Cu2_ascorb_mOase_N_sf"/>
</dbReference>
<evidence type="ECO:0000256" key="2">
    <source>
        <dbReference type="ARBA" id="ARBA00023004"/>
    </source>
</evidence>
<evidence type="ECO:0000256" key="5">
    <source>
        <dbReference type="SAM" id="SignalP"/>
    </source>
</evidence>
<name>A0A6M4IP65_9BACT</name>
<dbReference type="Gene3D" id="2.60.120.310">
    <property type="entry name" value="Copper type II, ascorbate-dependent monooxygenase, N-terminal domain"/>
    <property type="match status" value="1"/>
</dbReference>
<keyword evidence="5" id="KW-0732">Signal</keyword>
<dbReference type="InterPro" id="IPR014784">
    <property type="entry name" value="Cu2_ascorb_mOase-like_C"/>
</dbReference>
<feature type="domain" description="Cytochrome c" evidence="6">
    <location>
        <begin position="42"/>
        <end position="135"/>
    </location>
</feature>
<dbReference type="KEGG" id="ggr:HKW67_09985"/>
<evidence type="ECO:0000313" key="8">
    <source>
        <dbReference type="Proteomes" id="UP000500938"/>
    </source>
</evidence>